<feature type="domain" description="Response regulatory" evidence="6">
    <location>
        <begin position="3"/>
        <end position="116"/>
    </location>
</feature>
<feature type="DNA-binding region" description="OmpR/PhoB-type" evidence="5">
    <location>
        <begin position="137"/>
        <end position="236"/>
    </location>
</feature>
<dbReference type="CDD" id="cd00383">
    <property type="entry name" value="trans_reg_C"/>
    <property type="match status" value="1"/>
</dbReference>
<dbReference type="SUPFAM" id="SSF52172">
    <property type="entry name" value="CheY-like"/>
    <property type="match status" value="1"/>
</dbReference>
<gene>
    <name evidence="8" type="ORF">FYJ68_09305</name>
</gene>
<dbReference type="InterPro" id="IPR011006">
    <property type="entry name" value="CheY-like_superfamily"/>
</dbReference>
<evidence type="ECO:0000313" key="8">
    <source>
        <dbReference type="EMBL" id="MST73297.1"/>
    </source>
</evidence>
<dbReference type="AlphaFoldDB" id="A0A6N7XDC5"/>
<evidence type="ECO:0000256" key="4">
    <source>
        <dbReference type="PROSITE-ProRule" id="PRU00169"/>
    </source>
</evidence>
<dbReference type="PANTHER" id="PTHR48111">
    <property type="entry name" value="REGULATOR OF RPOS"/>
    <property type="match status" value="1"/>
</dbReference>
<dbReference type="InterPro" id="IPR036388">
    <property type="entry name" value="WH-like_DNA-bd_sf"/>
</dbReference>
<name>A0A6N7XDC5_9ACTN</name>
<dbReference type="GO" id="GO:0000976">
    <property type="term" value="F:transcription cis-regulatory region binding"/>
    <property type="evidence" value="ECO:0007669"/>
    <property type="project" value="TreeGrafter"/>
</dbReference>
<dbReference type="Pfam" id="PF00072">
    <property type="entry name" value="Response_reg"/>
    <property type="match status" value="1"/>
</dbReference>
<dbReference type="InterPro" id="IPR001867">
    <property type="entry name" value="OmpR/PhoB-type_DNA-bd"/>
</dbReference>
<dbReference type="Gene3D" id="3.40.50.2300">
    <property type="match status" value="1"/>
</dbReference>
<dbReference type="Gene3D" id="6.10.250.690">
    <property type="match status" value="1"/>
</dbReference>
<accession>A0A6N7XDC5</accession>
<dbReference type="PANTHER" id="PTHR48111:SF26">
    <property type="entry name" value="STAGE 0 SPORULATION PROTEIN A HOMOLOG"/>
    <property type="match status" value="1"/>
</dbReference>
<dbReference type="EMBL" id="VUNC01000008">
    <property type="protein sequence ID" value="MST73297.1"/>
    <property type="molecule type" value="Genomic_DNA"/>
</dbReference>
<reference evidence="8 9" key="1">
    <citation type="submission" date="2019-08" db="EMBL/GenBank/DDBJ databases">
        <title>In-depth cultivation of the pig gut microbiome towards novel bacterial diversity and tailored functional studies.</title>
        <authorList>
            <person name="Wylensek D."/>
            <person name="Hitch T.C.A."/>
            <person name="Clavel T."/>
        </authorList>
    </citation>
    <scope>NUCLEOTIDE SEQUENCE [LARGE SCALE GENOMIC DNA]</scope>
    <source>
        <strain evidence="8 9">CA-Schmier-601-WT-1</strain>
    </source>
</reference>
<dbReference type="InterPro" id="IPR039420">
    <property type="entry name" value="WalR-like"/>
</dbReference>
<evidence type="ECO:0000256" key="1">
    <source>
        <dbReference type="ARBA" id="ARBA00022553"/>
    </source>
</evidence>
<evidence type="ECO:0000259" key="6">
    <source>
        <dbReference type="PROSITE" id="PS50110"/>
    </source>
</evidence>
<keyword evidence="9" id="KW-1185">Reference proteome</keyword>
<evidence type="ECO:0000256" key="2">
    <source>
        <dbReference type="ARBA" id="ARBA00023012"/>
    </source>
</evidence>
<dbReference type="FunFam" id="1.10.10.10:FF:000018">
    <property type="entry name" value="DNA-binding response regulator ResD"/>
    <property type="match status" value="1"/>
</dbReference>
<dbReference type="SUPFAM" id="SSF46894">
    <property type="entry name" value="C-terminal effector domain of the bipartite response regulators"/>
    <property type="match status" value="1"/>
</dbReference>
<evidence type="ECO:0000313" key="9">
    <source>
        <dbReference type="Proteomes" id="UP000469325"/>
    </source>
</evidence>
<dbReference type="InterPro" id="IPR016032">
    <property type="entry name" value="Sig_transdc_resp-reg_C-effctor"/>
</dbReference>
<protein>
    <submittedName>
        <fullName evidence="8">Response regulator transcription factor</fullName>
    </submittedName>
</protein>
<sequence>MERVLIVEDDEDIALLERDYLEVAGFGTELAATGPEGLRMACEGDFAAVVLDVMLPGLSGYEVLRELRAKGSVPVLLVTARSDDIDQIRGLGLGADDYVTKPFSPSVLVAKVKAAIATAQRHRQAASGSVADGGGEARRLTAEGLVVDTGSHEVWARGSLVELTNREYGLLAFLLAHKGTVFSRDALYERVWGLDAIGDGATVTVHINRLREKVEADPAHPAIIQTVRGAGYIVRND</sequence>
<comment type="caution">
    <text evidence="8">The sequence shown here is derived from an EMBL/GenBank/DDBJ whole genome shotgun (WGS) entry which is preliminary data.</text>
</comment>
<dbReference type="CDD" id="cd17574">
    <property type="entry name" value="REC_OmpR"/>
    <property type="match status" value="1"/>
</dbReference>
<feature type="domain" description="OmpR/PhoB-type" evidence="7">
    <location>
        <begin position="137"/>
        <end position="236"/>
    </location>
</feature>
<keyword evidence="3 5" id="KW-0238">DNA-binding</keyword>
<dbReference type="Pfam" id="PF00486">
    <property type="entry name" value="Trans_reg_C"/>
    <property type="match status" value="1"/>
</dbReference>
<keyword evidence="1 4" id="KW-0597">Phosphoprotein</keyword>
<feature type="modified residue" description="4-aspartylphosphate" evidence="4">
    <location>
        <position position="52"/>
    </location>
</feature>
<dbReference type="GO" id="GO:0006355">
    <property type="term" value="P:regulation of DNA-templated transcription"/>
    <property type="evidence" value="ECO:0007669"/>
    <property type="project" value="InterPro"/>
</dbReference>
<evidence type="ECO:0000256" key="5">
    <source>
        <dbReference type="PROSITE-ProRule" id="PRU01091"/>
    </source>
</evidence>
<proteinExistence type="predicted"/>
<dbReference type="SMART" id="SM00448">
    <property type="entry name" value="REC"/>
    <property type="match status" value="1"/>
</dbReference>
<keyword evidence="2" id="KW-0902">Two-component regulatory system</keyword>
<dbReference type="PROSITE" id="PS50110">
    <property type="entry name" value="RESPONSE_REGULATORY"/>
    <property type="match status" value="1"/>
</dbReference>
<dbReference type="InterPro" id="IPR001789">
    <property type="entry name" value="Sig_transdc_resp-reg_receiver"/>
</dbReference>
<organism evidence="8 9">
    <name type="scientific">Olsenella porci</name>
    <dbReference type="NCBI Taxonomy" id="2652279"/>
    <lineage>
        <taxon>Bacteria</taxon>
        <taxon>Bacillati</taxon>
        <taxon>Actinomycetota</taxon>
        <taxon>Coriobacteriia</taxon>
        <taxon>Coriobacteriales</taxon>
        <taxon>Atopobiaceae</taxon>
        <taxon>Olsenella</taxon>
    </lineage>
</organism>
<dbReference type="Gene3D" id="1.10.10.10">
    <property type="entry name" value="Winged helix-like DNA-binding domain superfamily/Winged helix DNA-binding domain"/>
    <property type="match status" value="1"/>
</dbReference>
<dbReference type="PROSITE" id="PS51755">
    <property type="entry name" value="OMPR_PHOB"/>
    <property type="match status" value="1"/>
</dbReference>
<dbReference type="RefSeq" id="WP_154436013.1">
    <property type="nucleotide sequence ID" value="NZ_VUNC01000008.1"/>
</dbReference>
<dbReference type="GO" id="GO:0005829">
    <property type="term" value="C:cytosol"/>
    <property type="evidence" value="ECO:0007669"/>
    <property type="project" value="TreeGrafter"/>
</dbReference>
<dbReference type="Proteomes" id="UP000469325">
    <property type="component" value="Unassembled WGS sequence"/>
</dbReference>
<dbReference type="SMART" id="SM00862">
    <property type="entry name" value="Trans_reg_C"/>
    <property type="match status" value="1"/>
</dbReference>
<dbReference type="GO" id="GO:0000156">
    <property type="term" value="F:phosphorelay response regulator activity"/>
    <property type="evidence" value="ECO:0007669"/>
    <property type="project" value="TreeGrafter"/>
</dbReference>
<evidence type="ECO:0000259" key="7">
    <source>
        <dbReference type="PROSITE" id="PS51755"/>
    </source>
</evidence>
<dbReference type="GO" id="GO:0032993">
    <property type="term" value="C:protein-DNA complex"/>
    <property type="evidence" value="ECO:0007669"/>
    <property type="project" value="TreeGrafter"/>
</dbReference>
<evidence type="ECO:0000256" key="3">
    <source>
        <dbReference type="ARBA" id="ARBA00023125"/>
    </source>
</evidence>